<proteinExistence type="predicted"/>
<accession>A0A7I4Z6H0</accession>
<name>A0A7I4Z6H0_HAECO</name>
<sequence>MLAVHRRGQFEHINNIHAACQGYPDAVRVPPTLCNFDLDDVDRDNLYPDVARTNVPCVMRFCVPALSGMAQRALVNAVRHFIRHILGAYFTITDLSQYSTRIGLDSRSLRRLQQLLE</sequence>
<evidence type="ECO:0000313" key="2">
    <source>
        <dbReference type="WBParaSite" id="HCON_00181090-00001"/>
    </source>
</evidence>
<evidence type="ECO:0000313" key="1">
    <source>
        <dbReference type="Proteomes" id="UP000025227"/>
    </source>
</evidence>
<reference evidence="2" key="1">
    <citation type="submission" date="2020-12" db="UniProtKB">
        <authorList>
            <consortium name="WormBaseParasite"/>
        </authorList>
    </citation>
    <scope>IDENTIFICATION</scope>
    <source>
        <strain evidence="2">MHco3</strain>
    </source>
</reference>
<organism evidence="1 2">
    <name type="scientific">Haemonchus contortus</name>
    <name type="common">Barber pole worm</name>
    <dbReference type="NCBI Taxonomy" id="6289"/>
    <lineage>
        <taxon>Eukaryota</taxon>
        <taxon>Metazoa</taxon>
        <taxon>Ecdysozoa</taxon>
        <taxon>Nematoda</taxon>
        <taxon>Chromadorea</taxon>
        <taxon>Rhabditida</taxon>
        <taxon>Rhabditina</taxon>
        <taxon>Rhabditomorpha</taxon>
        <taxon>Strongyloidea</taxon>
        <taxon>Trichostrongylidae</taxon>
        <taxon>Haemonchus</taxon>
    </lineage>
</organism>
<dbReference type="WBParaSite" id="HCON_00181090-00001">
    <property type="protein sequence ID" value="HCON_00181090-00001"/>
    <property type="gene ID" value="HCON_00181090"/>
</dbReference>
<dbReference type="AlphaFoldDB" id="A0A7I4Z6H0"/>
<dbReference type="Proteomes" id="UP000025227">
    <property type="component" value="Unplaced"/>
</dbReference>
<keyword evidence="1" id="KW-1185">Reference proteome</keyword>
<protein>
    <submittedName>
        <fullName evidence="2">Tubulin_C domain-containing protein</fullName>
    </submittedName>
</protein>